<dbReference type="CDD" id="cd05827">
    <property type="entry name" value="Sortase_C"/>
    <property type="match status" value="1"/>
</dbReference>
<keyword evidence="3" id="KW-0472">Membrane</keyword>
<dbReference type="SUPFAM" id="SSF63817">
    <property type="entry name" value="Sortase"/>
    <property type="match status" value="1"/>
</dbReference>
<feature type="active site" description="Proton donor/acceptor" evidence="2">
    <location>
        <position position="5"/>
    </location>
</feature>
<keyword evidence="1" id="KW-0378">Hydrolase</keyword>
<evidence type="ECO:0008006" key="6">
    <source>
        <dbReference type="Google" id="ProtNLM"/>
    </source>
</evidence>
<dbReference type="InterPro" id="IPR023365">
    <property type="entry name" value="Sortase_dom-sf"/>
</dbReference>
<evidence type="ECO:0000256" key="1">
    <source>
        <dbReference type="ARBA" id="ARBA00022801"/>
    </source>
</evidence>
<dbReference type="EMBL" id="BJCC01000042">
    <property type="protein sequence ID" value="GCF95867.1"/>
    <property type="molecule type" value="Genomic_DNA"/>
</dbReference>
<dbReference type="AlphaFoldDB" id="A0A4P5PCB6"/>
<dbReference type="InterPro" id="IPR005754">
    <property type="entry name" value="Sortase"/>
</dbReference>
<dbReference type="NCBIfam" id="TIGR01076">
    <property type="entry name" value="sortase_fam"/>
    <property type="match status" value="1"/>
</dbReference>
<reference evidence="5" key="1">
    <citation type="submission" date="2019-02" db="EMBL/GenBank/DDBJ databases">
        <title>Draft genome sequence of Enterococcus sp. Gos25-1.</title>
        <authorList>
            <person name="Tanaka N."/>
            <person name="Shiwa Y."/>
            <person name="Fujita N."/>
        </authorList>
    </citation>
    <scope>NUCLEOTIDE SEQUENCE [LARGE SCALE GENOMIC DNA]</scope>
    <source>
        <strain evidence="5">Gos25-1</strain>
    </source>
</reference>
<keyword evidence="3" id="KW-1133">Transmembrane helix</keyword>
<feature type="active site" description="Acyl-thioester intermediate" evidence="2">
    <location>
        <position position="67"/>
    </location>
</feature>
<dbReference type="InterPro" id="IPR042002">
    <property type="entry name" value="Sortase_C"/>
</dbReference>
<accession>A0A4P5PCB6</accession>
<dbReference type="Pfam" id="PF04203">
    <property type="entry name" value="Sortase"/>
    <property type="match status" value="1"/>
</dbReference>
<proteinExistence type="predicted"/>
<comment type="caution">
    <text evidence="4">The sequence shown here is derived from an EMBL/GenBank/DDBJ whole genome shotgun (WGS) entry which is preliminary data.</text>
</comment>
<dbReference type="Gene3D" id="2.40.260.10">
    <property type="entry name" value="Sortase"/>
    <property type="match status" value="1"/>
</dbReference>
<gene>
    <name evidence="4" type="ORF">NRIC_37580</name>
</gene>
<dbReference type="Proteomes" id="UP000290567">
    <property type="component" value="Unassembled WGS sequence"/>
</dbReference>
<sequence length="136" mass="15103">MLTGHTGLTSGKLLTDLTEMKQGDLFYLTVLDQTLAYKVDQIKVVLPEETEALRPVAGEDHCTIVTCTPYGVNSHRLLVRGIRTAYVPEEKDKIKAVNNTQVDRKVLLAAIITASVMLGMILIRLILLRRKGKAEE</sequence>
<keyword evidence="5" id="KW-1185">Reference proteome</keyword>
<name>A0A4P5PCB6_9ENTE</name>
<organism evidence="4 5">
    <name type="scientific">Enterococcus florum</name>
    <dbReference type="NCBI Taxonomy" id="2480627"/>
    <lineage>
        <taxon>Bacteria</taxon>
        <taxon>Bacillati</taxon>
        <taxon>Bacillota</taxon>
        <taxon>Bacilli</taxon>
        <taxon>Lactobacillales</taxon>
        <taxon>Enterococcaceae</taxon>
        <taxon>Enterococcus</taxon>
    </lineage>
</organism>
<evidence type="ECO:0000313" key="5">
    <source>
        <dbReference type="Proteomes" id="UP000290567"/>
    </source>
</evidence>
<protein>
    <recommendedName>
        <fullName evidence="6">Sortase</fullName>
    </recommendedName>
</protein>
<keyword evidence="3" id="KW-0812">Transmembrane</keyword>
<feature type="transmembrane region" description="Helical" evidence="3">
    <location>
        <begin position="106"/>
        <end position="127"/>
    </location>
</feature>
<evidence type="ECO:0000256" key="2">
    <source>
        <dbReference type="PIRSR" id="PIRSR605754-1"/>
    </source>
</evidence>
<evidence type="ECO:0000313" key="4">
    <source>
        <dbReference type="EMBL" id="GCF95867.1"/>
    </source>
</evidence>
<dbReference type="GO" id="GO:0016787">
    <property type="term" value="F:hydrolase activity"/>
    <property type="evidence" value="ECO:0007669"/>
    <property type="project" value="UniProtKB-KW"/>
</dbReference>
<evidence type="ECO:0000256" key="3">
    <source>
        <dbReference type="SAM" id="Phobius"/>
    </source>
</evidence>